<sequence>MDRATAIFLISLSAAWMAGVIFAAAILLGRIADRFISKGKGPRR</sequence>
<dbReference type="AlphaFoldDB" id="A0A7W6RSC4"/>
<evidence type="ECO:0000313" key="3">
    <source>
        <dbReference type="Proteomes" id="UP000533641"/>
    </source>
</evidence>
<keyword evidence="1" id="KW-0812">Transmembrane</keyword>
<evidence type="ECO:0000313" key="2">
    <source>
        <dbReference type="EMBL" id="MBB4277053.1"/>
    </source>
</evidence>
<dbReference type="EMBL" id="JACIGM010000011">
    <property type="protein sequence ID" value="MBB4277053.1"/>
    <property type="molecule type" value="Genomic_DNA"/>
</dbReference>
<comment type="caution">
    <text evidence="2">The sequence shown here is derived from an EMBL/GenBank/DDBJ whole genome shotgun (WGS) entry which is preliminary data.</text>
</comment>
<feature type="transmembrane region" description="Helical" evidence="1">
    <location>
        <begin position="6"/>
        <end position="28"/>
    </location>
</feature>
<organism evidence="2 3">
    <name type="scientific">Rhizobium mongolense</name>
    <dbReference type="NCBI Taxonomy" id="57676"/>
    <lineage>
        <taxon>Bacteria</taxon>
        <taxon>Pseudomonadati</taxon>
        <taxon>Pseudomonadota</taxon>
        <taxon>Alphaproteobacteria</taxon>
        <taxon>Hyphomicrobiales</taxon>
        <taxon>Rhizobiaceae</taxon>
        <taxon>Rhizobium/Agrobacterium group</taxon>
        <taxon>Rhizobium</taxon>
    </lineage>
</organism>
<evidence type="ECO:0000256" key="1">
    <source>
        <dbReference type="SAM" id="Phobius"/>
    </source>
</evidence>
<gene>
    <name evidence="2" type="ORF">GGE12_004851</name>
</gene>
<protein>
    <submittedName>
        <fullName evidence="2">Uncharacterized protein</fullName>
    </submittedName>
</protein>
<name>A0A7W6RSC4_9HYPH</name>
<accession>A0A7W6RSC4</accession>
<dbReference type="RefSeq" id="WP_281421243.1">
    <property type="nucleotide sequence ID" value="NZ_JACIGM010000011.1"/>
</dbReference>
<proteinExistence type="predicted"/>
<dbReference type="Proteomes" id="UP000533641">
    <property type="component" value="Unassembled WGS sequence"/>
</dbReference>
<keyword evidence="1" id="KW-0472">Membrane</keyword>
<keyword evidence="1" id="KW-1133">Transmembrane helix</keyword>
<reference evidence="2 3" key="1">
    <citation type="submission" date="2020-08" db="EMBL/GenBank/DDBJ databases">
        <title>Genomic Encyclopedia of Type Strains, Phase IV (KMG-V): Genome sequencing to study the core and pangenomes of soil and plant-associated prokaryotes.</title>
        <authorList>
            <person name="Whitman W."/>
        </authorList>
    </citation>
    <scope>NUCLEOTIDE SEQUENCE [LARGE SCALE GENOMIC DNA]</scope>
    <source>
        <strain evidence="2 3">SEMIA 402</strain>
    </source>
</reference>